<evidence type="ECO:0000313" key="1">
    <source>
        <dbReference type="EMBL" id="MFJ1472006.1"/>
    </source>
</evidence>
<protein>
    <submittedName>
        <fullName evidence="1">Glucokinase</fullName>
        <ecNumber evidence="1">2.7.1.2</ecNumber>
    </submittedName>
</protein>
<evidence type="ECO:0000313" key="2">
    <source>
        <dbReference type="Proteomes" id="UP001168096"/>
    </source>
</evidence>
<reference evidence="1" key="1">
    <citation type="submission" date="2024-11" db="EMBL/GenBank/DDBJ databases">
        <title>Description of Massilia orientalis sp. nov., isolated from rhizosphere soil of Ageratina adenophora.</title>
        <authorList>
            <person name="Wang Y."/>
        </authorList>
    </citation>
    <scope>NUCLEOTIDE SEQUENCE</scope>
    <source>
        <strain evidence="1">YIM B02787</strain>
    </source>
</reference>
<sequence>MIVTPTSTQSASRHDSPRLLADIGGTNARFALELGPGRIGLVEVLRCADYPTLEDALRAYQSMPHVAAEGTVRHAAVAIANPVTGDRVRMTNHHWTFSIAAVGRELGFATVAVVNDFTALAMALPHLGDDDKRQVGGGTPVPGEPIGLVGAGTGLGVSGLVPIPGVDGGWTALRSEGGHATFAPADEVEADILRFAWREFRHVSAERLLSGPGIELIYRALCHCRDRTPEAPDAAAITQRALSGACPLCAEVLDIFCGVMGTVAGNLALTLGAQGGIYIGGGIVPRLGECFDRSCFRSRFEDKGRLSPHLAGVPCYVITAAYPALTGVSAILAQQLHGIV</sequence>
<dbReference type="EMBL" id="JASNRB020000031">
    <property type="protein sequence ID" value="MFJ1472006.1"/>
    <property type="molecule type" value="Genomic_DNA"/>
</dbReference>
<keyword evidence="1" id="KW-0808">Transferase</keyword>
<accession>A0ACC7MQA9</accession>
<gene>
    <name evidence="1" type="ORF">QPK29_030170</name>
</gene>
<organism evidence="1 2">
    <name type="scientific">Massilia orientalis</name>
    <dbReference type="NCBI Taxonomy" id="3050128"/>
    <lineage>
        <taxon>Bacteria</taxon>
        <taxon>Pseudomonadati</taxon>
        <taxon>Pseudomonadota</taxon>
        <taxon>Betaproteobacteria</taxon>
        <taxon>Burkholderiales</taxon>
        <taxon>Oxalobacteraceae</taxon>
        <taxon>Telluria group</taxon>
        <taxon>Massilia</taxon>
    </lineage>
</organism>
<proteinExistence type="predicted"/>
<dbReference type="Proteomes" id="UP001168096">
    <property type="component" value="Unassembled WGS sequence"/>
</dbReference>
<dbReference type="EC" id="2.7.1.2" evidence="1"/>
<comment type="caution">
    <text evidence="1">The sequence shown here is derived from an EMBL/GenBank/DDBJ whole genome shotgun (WGS) entry which is preliminary data.</text>
</comment>
<name>A0ACC7MQA9_9BURK</name>
<keyword evidence="2" id="KW-1185">Reference proteome</keyword>